<gene>
    <name evidence="2" type="ORF">Ctob_010316</name>
</gene>
<dbReference type="OrthoDB" id="191196at2759"/>
<reference evidence="3" key="1">
    <citation type="journal article" date="2015" name="PLoS Genet.">
        <title>Genome Sequence and Transcriptome Analyses of Chrysochromulina tobin: Metabolic Tools for Enhanced Algal Fitness in the Prominent Order Prymnesiales (Haptophyceae).</title>
        <authorList>
            <person name="Hovde B.T."/>
            <person name="Deodato C.R."/>
            <person name="Hunsperger H.M."/>
            <person name="Ryken S.A."/>
            <person name="Yost W."/>
            <person name="Jha R.K."/>
            <person name="Patterson J."/>
            <person name="Monnat R.J. Jr."/>
            <person name="Barlow S.B."/>
            <person name="Starkenburg S.R."/>
            <person name="Cattolico R.A."/>
        </authorList>
    </citation>
    <scope>NUCLEOTIDE SEQUENCE</scope>
    <source>
        <strain evidence="3">CCMP291</strain>
    </source>
</reference>
<evidence type="ECO:0000313" key="3">
    <source>
        <dbReference type="Proteomes" id="UP000037460"/>
    </source>
</evidence>
<comment type="caution">
    <text evidence="2">The sequence shown here is derived from an EMBL/GenBank/DDBJ whole genome shotgun (WGS) entry which is preliminary data.</text>
</comment>
<dbReference type="EMBL" id="JWZX01002828">
    <property type="protein sequence ID" value="KOO26613.1"/>
    <property type="molecule type" value="Genomic_DNA"/>
</dbReference>
<dbReference type="GO" id="GO:0061927">
    <property type="term" value="C:TOC-TIC supercomplex I"/>
    <property type="evidence" value="ECO:0007669"/>
    <property type="project" value="TreeGrafter"/>
</dbReference>
<dbReference type="PANTHER" id="PTHR34935">
    <property type="entry name" value="PROTEIN TIC110, CHLOROPLASTIC"/>
    <property type="match status" value="1"/>
</dbReference>
<proteinExistence type="predicted"/>
<evidence type="ECO:0000313" key="2">
    <source>
        <dbReference type="EMBL" id="KOO26613.1"/>
    </source>
</evidence>
<accession>A0A0M0JK42</accession>
<sequence>MSITLRASLLLLHGSATAFELGVVTQFGAARGMCPRAAAPFMVAAKDVFGQYYEASPPVQKSMRTLPAPIAKVAMGGLVAVSGMAGFALTPSRRIPVNAIGGVITAIGGNVARKRLLAVRQKAAIPAVAALLSKGLAKATPEGLAAIAAEYDVPKKEFQSQLAELYLIYISACLNAHAVETSELSDLLRLQKLLRLSSAQVGGQMFAAARQLFSRHRAYLEDTEPNDSKRLLTKFVFLAERVLAEDESPEGYKYEVLRLQKLFSLTVKEWRAMAEDAAVPFYEKALNSAVMEAKPVTAEQLAAVRASLGIAASCADRMHADIFKRSVSTALSSGRLSDADKDRLAAIQTLLEMSDSASSESLRALTAPLYATTFEKVLGKIGELEGEVNERMSAQLAGELTLRQQELLLQLADTRPVEAVVLKKVAKARLDESLQFLRASNLPASLKSVQSLVSFCARLANFLVSINRAEGDVDAAIATLFGGIKGEVKQSEVLGLYRALLLHFLEDLKVDAADAATLDRLRVILGLQAAESASIYQAAAGPLFRAALQKAVEGSKYGVEQKAAIEASLTDLALPASVTLSISMDVYSAKLRSIAGAGKLMEEESTAGLSSLRNFLGLEMANVQALHEEVCGPSYRDSVRQVMSTAGAIPDEYFEGLNTLRERLGISEASAKQSFALEVTAKMKEFGTKAVNALAEKMNGPKEASKDGKGSMNMAAGASFTTELLNLVDFAVASKAIVVEDGKTLGVGANLRGELSELALRELYKNYLAEAFSGAEASTKSKIFESLDKLSLVLGLTDGEINAIHNEIGSMIYRQYISKALVKGPLGKEEVSFLRSVKDTLGMDQSLCDELVREQQMNRVSNLIESMFEKDQVRVEDVRTMRDTAALFDVDLLTDLQVSRIKLERFFNIGEERATQLLSELVQRKISGGVLRAAAMMRGGATKEVMEQLKSVLECAAVLDVQAKCSVSASERSELYMLFQAGQLSGGGDNVERQAQLELLKSTLGLTGAGVLA</sequence>
<dbReference type="AlphaFoldDB" id="A0A0M0JK42"/>
<keyword evidence="1" id="KW-0732">Signal</keyword>
<dbReference type="PANTHER" id="PTHR34935:SF3">
    <property type="entry name" value="PROTEIN TIC110, CHLOROPLASTIC"/>
    <property type="match status" value="1"/>
</dbReference>
<dbReference type="InterPro" id="IPR031610">
    <property type="entry name" value="TIC110"/>
</dbReference>
<dbReference type="Pfam" id="PF16940">
    <property type="entry name" value="Tic110"/>
    <property type="match status" value="3"/>
</dbReference>
<dbReference type="GO" id="GO:0045037">
    <property type="term" value="P:protein import into chloroplast stroma"/>
    <property type="evidence" value="ECO:0007669"/>
    <property type="project" value="TreeGrafter"/>
</dbReference>
<feature type="signal peptide" evidence="1">
    <location>
        <begin position="1"/>
        <end position="18"/>
    </location>
</feature>
<feature type="chain" id="PRO_5005601852" evidence="1">
    <location>
        <begin position="19"/>
        <end position="1013"/>
    </location>
</feature>
<organism evidence="2 3">
    <name type="scientific">Chrysochromulina tobinii</name>
    <dbReference type="NCBI Taxonomy" id="1460289"/>
    <lineage>
        <taxon>Eukaryota</taxon>
        <taxon>Haptista</taxon>
        <taxon>Haptophyta</taxon>
        <taxon>Prymnesiophyceae</taxon>
        <taxon>Prymnesiales</taxon>
        <taxon>Chrysochromulinaceae</taxon>
        <taxon>Chrysochromulina</taxon>
    </lineage>
</organism>
<keyword evidence="3" id="KW-1185">Reference proteome</keyword>
<name>A0A0M0JK42_9EUKA</name>
<dbReference type="Proteomes" id="UP000037460">
    <property type="component" value="Unassembled WGS sequence"/>
</dbReference>
<evidence type="ECO:0000256" key="1">
    <source>
        <dbReference type="SAM" id="SignalP"/>
    </source>
</evidence>
<protein>
    <submittedName>
        <fullName evidence="2">Plastid import iap100 protein</fullName>
    </submittedName>
</protein>